<proteinExistence type="inferred from homology"/>
<sequence length="680" mass="74345">MGGGIIALKFITKGEQMLNKVANKIALIILVLLTLSFGVFATISYQQNKNSIIELSEDAKSALTRSVHIYANEYIGTRIAAVENFVSFINKNPELMQDRELLKDKLMTMTPFGGDLAEFIIGFEDNGELFDAVFKPGGAEFANFTKEKDNYDARTRGWYRQAVAKGGLIFTEPYTTSAGKFALTISKPIIINGKVAGVAGTDIIISDMGALLEKMKNSENSVAIITDINSRKMFYHPNKEYILSASSQATEIVTSFIDNFNKNGDNSFHYTNVNGQEAVAACMKYDVANWLICSANPMSDYDGILNAIFKNQTLFSIIFIVAIVAILVFVISRSLKPLGNITDGLNSFFKFLNYEIKEPSLIKVSTKDEFGVMGNLVNENIKKIQDSTAQDAQAVSGAVSTADSIGRGDLKARITQNPANPSLVELKNVLNKMLDTLEAKVGSDLNEIQKVFDSFKSSNFVARIDNPKGEVEKVTNVLGDAIAGMLRDNLDKAEILEQKAQILSDSMKELTDGANSQANSLQESAAAVEQMSSSMSAISQKTQDVIRQSEEIKNIITIIRDIADQTNLLALNAAIEAARAGEHGRGFAVVADEVRKLAERTQKSLGEIEANTNVLAQSINEMSESIKEQAEGINMINQSVAQIDNLTRANVSVANRTNEVTAEVDNMAKDIVSEVRKKKF</sequence>
<evidence type="ECO:0000256" key="2">
    <source>
        <dbReference type="ARBA" id="ARBA00029447"/>
    </source>
</evidence>
<comment type="similarity">
    <text evidence="2">Belongs to the methyl-accepting chemotaxis (MCP) protein family.</text>
</comment>
<evidence type="ECO:0000256" key="1">
    <source>
        <dbReference type="ARBA" id="ARBA00023224"/>
    </source>
</evidence>
<dbReference type="Gene3D" id="3.30.450.20">
    <property type="entry name" value="PAS domain"/>
    <property type="match status" value="2"/>
</dbReference>
<dbReference type="SUPFAM" id="SSF58104">
    <property type="entry name" value="Methyl-accepting chemotaxis protein (MCP) signaling domain"/>
    <property type="match status" value="1"/>
</dbReference>
<dbReference type="Pfam" id="PF22673">
    <property type="entry name" value="MCP-like_PDC_1"/>
    <property type="match status" value="1"/>
</dbReference>
<dbReference type="Proteomes" id="UP000503264">
    <property type="component" value="Chromosome"/>
</dbReference>
<dbReference type="CDD" id="cd12913">
    <property type="entry name" value="PDC1_MCP_like"/>
    <property type="match status" value="1"/>
</dbReference>
<reference evidence="7 8" key="1">
    <citation type="submission" date="2016-07" db="EMBL/GenBank/DDBJ databases">
        <title>Comparative genomics of the Campylobacter concisus group.</title>
        <authorList>
            <person name="Miller W.G."/>
            <person name="Yee E."/>
            <person name="Chapman M.H."/>
            <person name="Huynh S."/>
            <person name="Bono J.L."/>
            <person name="On S.L.W."/>
            <person name="StLeger J."/>
            <person name="Foster G."/>
            <person name="Parker C.T."/>
        </authorList>
    </citation>
    <scope>NUCLEOTIDE SEQUENCE [LARGE SCALE GENOMIC DNA]</scope>
    <source>
        <strain evidence="7 8">CCUG 21559</strain>
    </source>
</reference>
<dbReference type="SMART" id="SM00283">
    <property type="entry name" value="MA"/>
    <property type="match status" value="1"/>
</dbReference>
<dbReference type="AlphaFoldDB" id="A0A6G5QFE5"/>
<keyword evidence="8" id="KW-1185">Reference proteome</keyword>
<dbReference type="PROSITE" id="PS50111">
    <property type="entry name" value="CHEMOTAXIS_TRANSDUC_2"/>
    <property type="match status" value="1"/>
</dbReference>
<accession>A0A6G5QFE5</accession>
<evidence type="ECO:0000259" key="6">
    <source>
        <dbReference type="PROSITE" id="PS50885"/>
    </source>
</evidence>
<feature type="transmembrane region" description="Helical" evidence="4">
    <location>
        <begin position="314"/>
        <end position="331"/>
    </location>
</feature>
<dbReference type="PANTHER" id="PTHR32089:SF112">
    <property type="entry name" value="LYSOZYME-LIKE PROTEIN-RELATED"/>
    <property type="match status" value="1"/>
</dbReference>
<dbReference type="EMBL" id="CP012542">
    <property type="protein sequence ID" value="QCD44362.1"/>
    <property type="molecule type" value="Genomic_DNA"/>
</dbReference>
<evidence type="ECO:0000256" key="3">
    <source>
        <dbReference type="PROSITE-ProRule" id="PRU00284"/>
    </source>
</evidence>
<dbReference type="Gene3D" id="1.20.120.1530">
    <property type="match status" value="1"/>
</dbReference>
<evidence type="ECO:0000313" key="8">
    <source>
        <dbReference type="Proteomes" id="UP000503264"/>
    </source>
</evidence>
<feature type="domain" description="Methyl-accepting transducer" evidence="5">
    <location>
        <begin position="503"/>
        <end position="680"/>
    </location>
</feature>
<evidence type="ECO:0000256" key="4">
    <source>
        <dbReference type="SAM" id="Phobius"/>
    </source>
</evidence>
<keyword evidence="4" id="KW-1133">Transmembrane helix</keyword>
<organism evidence="7 8">
    <name type="scientific">Campylobacter mucosalis CCUG 21559</name>
    <dbReference type="NCBI Taxonomy" id="1032067"/>
    <lineage>
        <taxon>Bacteria</taxon>
        <taxon>Pseudomonadati</taxon>
        <taxon>Campylobacterota</taxon>
        <taxon>Epsilonproteobacteria</taxon>
        <taxon>Campylobacterales</taxon>
        <taxon>Campylobacteraceae</taxon>
        <taxon>Campylobacter</taxon>
    </lineage>
</organism>
<keyword evidence="4" id="KW-0472">Membrane</keyword>
<evidence type="ECO:0000313" key="7">
    <source>
        <dbReference type="EMBL" id="QCD44362.1"/>
    </source>
</evidence>
<keyword evidence="1 3" id="KW-0807">Transducer</keyword>
<feature type="domain" description="HAMP" evidence="6">
    <location>
        <begin position="389"/>
        <end position="442"/>
    </location>
</feature>
<dbReference type="PANTHER" id="PTHR32089">
    <property type="entry name" value="METHYL-ACCEPTING CHEMOTAXIS PROTEIN MCPB"/>
    <property type="match status" value="1"/>
</dbReference>
<dbReference type="InterPro" id="IPR004089">
    <property type="entry name" value="MCPsignal_dom"/>
</dbReference>
<gene>
    <name evidence="7" type="ORF">CMUC_0556</name>
</gene>
<evidence type="ECO:0000259" key="5">
    <source>
        <dbReference type="PROSITE" id="PS50111"/>
    </source>
</evidence>
<dbReference type="PROSITE" id="PS50885">
    <property type="entry name" value="HAMP"/>
    <property type="match status" value="1"/>
</dbReference>
<keyword evidence="4" id="KW-0812">Transmembrane</keyword>
<dbReference type="Pfam" id="PF00015">
    <property type="entry name" value="MCPsignal"/>
    <property type="match status" value="1"/>
</dbReference>
<name>A0A6G5QFE5_9BACT</name>
<dbReference type="Gene3D" id="1.10.287.950">
    <property type="entry name" value="Methyl-accepting chemotaxis protein"/>
    <property type="match status" value="1"/>
</dbReference>
<dbReference type="GO" id="GO:0007165">
    <property type="term" value="P:signal transduction"/>
    <property type="evidence" value="ECO:0007669"/>
    <property type="project" value="UniProtKB-KW"/>
</dbReference>
<dbReference type="InterPro" id="IPR003660">
    <property type="entry name" value="HAMP_dom"/>
</dbReference>
<dbReference type="GO" id="GO:0016020">
    <property type="term" value="C:membrane"/>
    <property type="evidence" value="ECO:0007669"/>
    <property type="project" value="InterPro"/>
</dbReference>
<feature type="transmembrane region" description="Helical" evidence="4">
    <location>
        <begin position="21"/>
        <end position="45"/>
    </location>
</feature>
<protein>
    <submittedName>
        <fullName evidence="7">Cache sensor-containing MCP-domain signal transduction protein</fullName>
    </submittedName>
</protein>